<feature type="region of interest" description="Disordered" evidence="1">
    <location>
        <begin position="1"/>
        <end position="47"/>
    </location>
</feature>
<evidence type="ECO:0000256" key="1">
    <source>
        <dbReference type="SAM" id="MobiDB-lite"/>
    </source>
</evidence>
<feature type="compositionally biased region" description="Acidic residues" evidence="1">
    <location>
        <begin position="17"/>
        <end position="26"/>
    </location>
</feature>
<feature type="compositionally biased region" description="Polar residues" evidence="1">
    <location>
        <begin position="1"/>
        <end position="12"/>
    </location>
</feature>
<evidence type="ECO:0000313" key="3">
    <source>
        <dbReference type="Proteomes" id="UP000037035"/>
    </source>
</evidence>
<dbReference type="Proteomes" id="UP000037035">
    <property type="component" value="Unassembled WGS sequence"/>
</dbReference>
<keyword evidence="3" id="KW-1185">Reference proteome</keyword>
<name>A0A0L6VUW7_9BASI</name>
<dbReference type="EMBL" id="LAVV01000332">
    <property type="protein sequence ID" value="KNZ64444.1"/>
    <property type="molecule type" value="Genomic_DNA"/>
</dbReference>
<comment type="caution">
    <text evidence="2">The sequence shown here is derived from an EMBL/GenBank/DDBJ whole genome shotgun (WGS) entry which is preliminary data.</text>
</comment>
<reference evidence="2 3" key="1">
    <citation type="submission" date="2015-08" db="EMBL/GenBank/DDBJ databases">
        <title>Next Generation Sequencing and Analysis of the Genome of Puccinia sorghi L Schw, the Causal Agent of Maize Common Rust.</title>
        <authorList>
            <person name="Rochi L."/>
            <person name="Burguener G."/>
            <person name="Darino M."/>
            <person name="Turjanski A."/>
            <person name="Kreff E."/>
            <person name="Dieguez M.J."/>
            <person name="Sacco F."/>
        </authorList>
    </citation>
    <scope>NUCLEOTIDE SEQUENCE [LARGE SCALE GENOMIC DNA]</scope>
    <source>
        <strain evidence="2 3">RO10H11247</strain>
    </source>
</reference>
<proteinExistence type="predicted"/>
<sequence length="418" mass="47142">MTSPVPVSSNLVWINDREEDPSDIELPDSNHESVNEQPESSAHSRKSSIERFIPEFIRRKEAMANPLKAIKAEMVHQPIRSSPKMLRYSTSNNKPSALLPPNPLVKPSLLLKESFANSRNPPSPCFMKETRRNRDGVNYTKWETAIKHTIKYVFDRDTPFIKNLANFDLLDRQKNRAWSPDSKISPDNYFCFFKIILIIEKPHASKYCLMNYGLILQAVVNAPPSVDKKNFEHSVNQPLDDMTKNPSFGDVTTFIQSALSKMSQQSLPPGSIPSNVKMSQWISLRNANSCFKKHPSTKENHILIPFVSNLGMLVYISKKMATVTWTATNSGMTFVLVGSRNLLQATQRRVLATFPLADRSVAAADSIHGKMRQTKVNKGKYLQDFCLAEKVDFCFCQPEWQTFVSSGESAGRGLVLGV</sequence>
<protein>
    <submittedName>
        <fullName evidence="2">Uncharacterized protein</fullName>
    </submittedName>
</protein>
<dbReference type="AlphaFoldDB" id="A0A0L6VUW7"/>
<dbReference type="VEuPathDB" id="FungiDB:VP01_1029g5"/>
<accession>A0A0L6VUW7</accession>
<organism evidence="2 3">
    <name type="scientific">Puccinia sorghi</name>
    <dbReference type="NCBI Taxonomy" id="27349"/>
    <lineage>
        <taxon>Eukaryota</taxon>
        <taxon>Fungi</taxon>
        <taxon>Dikarya</taxon>
        <taxon>Basidiomycota</taxon>
        <taxon>Pucciniomycotina</taxon>
        <taxon>Pucciniomycetes</taxon>
        <taxon>Pucciniales</taxon>
        <taxon>Pucciniaceae</taxon>
        <taxon>Puccinia</taxon>
    </lineage>
</organism>
<evidence type="ECO:0000313" key="2">
    <source>
        <dbReference type="EMBL" id="KNZ64444.1"/>
    </source>
</evidence>
<gene>
    <name evidence="2" type="ORF">VP01_1029g5</name>
</gene>